<dbReference type="SUPFAM" id="SSF53271">
    <property type="entry name" value="PRTase-like"/>
    <property type="match status" value="1"/>
</dbReference>
<keyword evidence="8" id="KW-1185">Reference proteome</keyword>
<dbReference type="HAMAP" id="MF_01219">
    <property type="entry name" value="PyrR"/>
    <property type="match status" value="1"/>
</dbReference>
<dbReference type="EMBL" id="SDOZ01000002">
    <property type="protein sequence ID" value="RXZ62314.1"/>
    <property type="molecule type" value="Genomic_DNA"/>
</dbReference>
<dbReference type="GO" id="GO:0003723">
    <property type="term" value="F:RNA binding"/>
    <property type="evidence" value="ECO:0007669"/>
    <property type="project" value="UniProtKB-UniRule"/>
</dbReference>
<dbReference type="PANTHER" id="PTHR11608:SF0">
    <property type="entry name" value="BIFUNCTIONAL PROTEIN PYRR"/>
    <property type="match status" value="1"/>
</dbReference>
<dbReference type="InterPro" id="IPR050137">
    <property type="entry name" value="PyrR_bifunctional"/>
</dbReference>
<keyword evidence="5 7" id="KW-0808">Transferase</keyword>
<evidence type="ECO:0000259" key="6">
    <source>
        <dbReference type="Pfam" id="PF00156"/>
    </source>
</evidence>
<dbReference type="Pfam" id="PF00156">
    <property type="entry name" value="Pribosyltran"/>
    <property type="match status" value="1"/>
</dbReference>
<comment type="similarity">
    <text evidence="1 5">Belongs to the purine/pyrimidine phosphoribosyltransferase family. PyrR subfamily.</text>
</comment>
<dbReference type="NCBIfam" id="NF003549">
    <property type="entry name" value="PRK05205.1-5"/>
    <property type="match status" value="1"/>
</dbReference>
<comment type="function">
    <text evidence="5">Regulates transcriptional attenuation of the pyrimidine nucleotide (pyr) operon by binding in a uridine-dependent manner to specific sites on pyr mRNA. This disrupts an antiterminator hairpin in the RNA and favors formation of a downstream transcription terminator, leading to a reduced expression of downstream genes.</text>
</comment>
<dbReference type="CDD" id="cd06223">
    <property type="entry name" value="PRTases_typeI"/>
    <property type="match status" value="1"/>
</dbReference>
<gene>
    <name evidence="5 7" type="primary">pyrR</name>
    <name evidence="7" type="ORF">ESZ91_07940</name>
</gene>
<dbReference type="OrthoDB" id="9802227at2"/>
<dbReference type="FunFam" id="3.40.50.2020:FF:000020">
    <property type="entry name" value="Bifunctional protein PyrR"/>
    <property type="match status" value="1"/>
</dbReference>
<reference evidence="7 8" key="1">
    <citation type="journal article" date="2019" name="Gut">
        <title>Antibiotics-induced monodominance of a novel gut bacterial order.</title>
        <authorList>
            <person name="Hildebrand F."/>
            <person name="Moitinho-Silva L."/>
            <person name="Blasche S."/>
            <person name="Jahn M.T."/>
            <person name="Gossmann T.I."/>
            <person name="Heuerta-Cepas J."/>
            <person name="Hercog R."/>
            <person name="Luetge M."/>
            <person name="Bahram M."/>
            <person name="Pryszlak A."/>
            <person name="Alves R.J."/>
            <person name="Waszak S.M."/>
            <person name="Zhu A."/>
            <person name="Ye L."/>
            <person name="Costea P.I."/>
            <person name="Aalvink S."/>
            <person name="Belzer C."/>
            <person name="Forslund S.K."/>
            <person name="Sunagawa S."/>
            <person name="Hentschel U."/>
            <person name="Merten C."/>
            <person name="Patil K.R."/>
            <person name="Benes V."/>
            <person name="Bork P."/>
        </authorList>
    </citation>
    <scope>NUCLEOTIDE SEQUENCE [LARGE SCALE GENOMIC DNA]</scope>
    <source>
        <strain evidence="7 8">HDS1380</strain>
    </source>
</reference>
<proteinExistence type="inferred from homology"/>
<dbReference type="PANTHER" id="PTHR11608">
    <property type="entry name" value="BIFUNCTIONAL PROTEIN PYRR"/>
    <property type="match status" value="1"/>
</dbReference>
<sequence>MVIKGKLMDGADMENTFRRLAFEVLESEGGAENLALVGIRTRGVPTARRVAEEIFKIEGKKVPLGEFDITLYRDDLETLPDEARVLDSVIDFDVTDKNVLLCDDVIYTGRTVRAAISALLELGRPRSIKFLALIDRGHRELPFKADFTGKSVPSSRREGILVRYRETDGENAVYICDK</sequence>
<dbReference type="RefSeq" id="WP_129225904.1">
    <property type="nucleotide sequence ID" value="NZ_SDOZ01000002.1"/>
</dbReference>
<comment type="catalytic activity">
    <reaction evidence="5">
        <text>UMP + diphosphate = 5-phospho-alpha-D-ribose 1-diphosphate + uracil</text>
        <dbReference type="Rhea" id="RHEA:13017"/>
        <dbReference type="ChEBI" id="CHEBI:17568"/>
        <dbReference type="ChEBI" id="CHEBI:33019"/>
        <dbReference type="ChEBI" id="CHEBI:57865"/>
        <dbReference type="ChEBI" id="CHEBI:58017"/>
        <dbReference type="EC" id="2.4.2.9"/>
    </reaction>
</comment>
<dbReference type="Gene3D" id="3.40.50.2020">
    <property type="match status" value="1"/>
</dbReference>
<keyword evidence="4 5" id="KW-0804">Transcription</keyword>
<evidence type="ECO:0000256" key="3">
    <source>
        <dbReference type="ARBA" id="ARBA00023015"/>
    </source>
</evidence>
<evidence type="ECO:0000256" key="2">
    <source>
        <dbReference type="ARBA" id="ARBA00022472"/>
    </source>
</evidence>
<name>A0A4Q2KCJ2_9FIRM</name>
<evidence type="ECO:0000313" key="8">
    <source>
        <dbReference type="Proteomes" id="UP000291269"/>
    </source>
</evidence>
<evidence type="ECO:0000256" key="5">
    <source>
        <dbReference type="HAMAP-Rule" id="MF_01219"/>
    </source>
</evidence>
<dbReference type="AlphaFoldDB" id="A0A4Q2KCJ2"/>
<dbReference type="InterPro" id="IPR000836">
    <property type="entry name" value="PRTase_dom"/>
</dbReference>
<dbReference type="InterPro" id="IPR029057">
    <property type="entry name" value="PRTase-like"/>
</dbReference>
<protein>
    <recommendedName>
        <fullName evidence="5">Bifunctional protein PyrR</fullName>
    </recommendedName>
    <domain>
        <recommendedName>
            <fullName evidence="5">Pyrimidine operon regulatory protein</fullName>
        </recommendedName>
    </domain>
    <domain>
        <recommendedName>
            <fullName evidence="5">Uracil phosphoribosyltransferase</fullName>
            <shortName evidence="5">UPRTase</shortName>
            <ecNumber evidence="5">2.4.2.9</ecNumber>
        </recommendedName>
    </domain>
</protein>
<dbReference type="GO" id="GO:0006353">
    <property type="term" value="P:DNA-templated transcription termination"/>
    <property type="evidence" value="ECO:0007669"/>
    <property type="project" value="UniProtKB-UniRule"/>
</dbReference>
<dbReference type="InterPro" id="IPR023050">
    <property type="entry name" value="PyrR"/>
</dbReference>
<dbReference type="GO" id="GO:0004845">
    <property type="term" value="F:uracil phosphoribosyltransferase activity"/>
    <property type="evidence" value="ECO:0007669"/>
    <property type="project" value="UniProtKB-UniRule"/>
</dbReference>
<comment type="subunit">
    <text evidence="5">Homodimer and homohexamer; in equilibrium.</text>
</comment>
<keyword evidence="2 5" id="KW-0806">Transcription termination</keyword>
<accession>A0A4Q2KCJ2</accession>
<keyword evidence="3 5" id="KW-0805">Transcription regulation</keyword>
<organism evidence="7 8">
    <name type="scientific">Candidatus Borkfalkia ceftriaxoniphila</name>
    <dbReference type="NCBI Taxonomy" id="2508949"/>
    <lineage>
        <taxon>Bacteria</taxon>
        <taxon>Bacillati</taxon>
        <taxon>Bacillota</taxon>
        <taxon>Clostridia</taxon>
        <taxon>Christensenellales</taxon>
        <taxon>Christensenellaceae</taxon>
        <taxon>Candidatus Borkfalkia</taxon>
    </lineage>
</organism>
<evidence type="ECO:0000313" key="7">
    <source>
        <dbReference type="EMBL" id="RXZ62314.1"/>
    </source>
</evidence>
<comment type="caution">
    <text evidence="7">The sequence shown here is derived from an EMBL/GenBank/DDBJ whole genome shotgun (WGS) entry which is preliminary data.</text>
</comment>
<feature type="short sequence motif" description="PRPP-binding" evidence="5">
    <location>
        <begin position="99"/>
        <end position="111"/>
    </location>
</feature>
<keyword evidence="5" id="KW-0694">RNA-binding</keyword>
<dbReference type="EC" id="2.4.2.9" evidence="5"/>
<evidence type="ECO:0000256" key="4">
    <source>
        <dbReference type="ARBA" id="ARBA00023163"/>
    </source>
</evidence>
<comment type="function">
    <text evidence="5">Also displays a weak uracil phosphoribosyltransferase activity which is not physiologically significant.</text>
</comment>
<keyword evidence="5 7" id="KW-0328">Glycosyltransferase</keyword>
<dbReference type="Proteomes" id="UP000291269">
    <property type="component" value="Unassembled WGS sequence"/>
</dbReference>
<evidence type="ECO:0000256" key="1">
    <source>
        <dbReference type="ARBA" id="ARBA00005565"/>
    </source>
</evidence>
<feature type="domain" description="Phosphoribosyltransferase" evidence="6">
    <location>
        <begin position="12"/>
        <end position="146"/>
    </location>
</feature>